<name>A0AAV2IJX3_LYMST</name>
<proteinExistence type="predicted"/>
<keyword evidence="3" id="KW-1185">Reference proteome</keyword>
<comment type="caution">
    <text evidence="2">The sequence shown here is derived from an EMBL/GenBank/DDBJ whole genome shotgun (WGS) entry which is preliminary data.</text>
</comment>
<accession>A0AAV2IJX3</accession>
<dbReference type="EMBL" id="CAXITT010000831">
    <property type="protein sequence ID" value="CAL1546581.1"/>
    <property type="molecule type" value="Genomic_DNA"/>
</dbReference>
<organism evidence="2 3">
    <name type="scientific">Lymnaea stagnalis</name>
    <name type="common">Great pond snail</name>
    <name type="synonym">Helix stagnalis</name>
    <dbReference type="NCBI Taxonomy" id="6523"/>
    <lineage>
        <taxon>Eukaryota</taxon>
        <taxon>Metazoa</taxon>
        <taxon>Spiralia</taxon>
        <taxon>Lophotrochozoa</taxon>
        <taxon>Mollusca</taxon>
        <taxon>Gastropoda</taxon>
        <taxon>Heterobranchia</taxon>
        <taxon>Euthyneura</taxon>
        <taxon>Panpulmonata</taxon>
        <taxon>Hygrophila</taxon>
        <taxon>Lymnaeoidea</taxon>
        <taxon>Lymnaeidae</taxon>
        <taxon>Lymnaea</taxon>
    </lineage>
</organism>
<dbReference type="Proteomes" id="UP001497497">
    <property type="component" value="Unassembled WGS sequence"/>
</dbReference>
<evidence type="ECO:0000313" key="3">
    <source>
        <dbReference type="Proteomes" id="UP001497497"/>
    </source>
</evidence>
<reference evidence="2 3" key="1">
    <citation type="submission" date="2024-04" db="EMBL/GenBank/DDBJ databases">
        <authorList>
            <consortium name="Genoscope - CEA"/>
            <person name="William W."/>
        </authorList>
    </citation>
    <scope>NUCLEOTIDE SEQUENCE [LARGE SCALE GENOMIC DNA]</scope>
</reference>
<protein>
    <submittedName>
        <fullName evidence="2">Uncharacterized protein</fullName>
    </submittedName>
</protein>
<evidence type="ECO:0000313" key="2">
    <source>
        <dbReference type="EMBL" id="CAL1546581.1"/>
    </source>
</evidence>
<feature type="region of interest" description="Disordered" evidence="1">
    <location>
        <begin position="134"/>
        <end position="159"/>
    </location>
</feature>
<gene>
    <name evidence="2" type="ORF">GSLYS_00019958001</name>
</gene>
<dbReference type="AlphaFoldDB" id="A0AAV2IJX3"/>
<sequence>MTFSSSNMYQDIDIDLHTRGPRGRSVVTSLSEACRITADVIEMYEKLASEHKKAMDELELYRSFQMRGTGPYNENEPVGPQVANRAIMDLNDRITALNLKITDTEFEKRRLQQEIESLNGTIVGLEQEMEKMNGTMEELSKSRNEEQENVQQQQNENEEEKKFIDLRKKYIEVNIKARDLENQKKLEEAKQSIAEMLKRKKDEENRIRISNVINSEVTATQRIGRFEVRQDASSTRVGGPTSNFTPVIMLHSEFASNKSHYFTWCPSNTSLHKRT</sequence>
<evidence type="ECO:0000256" key="1">
    <source>
        <dbReference type="SAM" id="MobiDB-lite"/>
    </source>
</evidence>